<keyword evidence="6" id="KW-0677">Repeat</keyword>
<name>A0A5A8C434_CAFRO</name>
<keyword evidence="14" id="KW-0966">Cell projection</keyword>
<evidence type="ECO:0000256" key="12">
    <source>
        <dbReference type="ARBA" id="ARBA00023175"/>
    </source>
</evidence>
<evidence type="ECO:0000256" key="8">
    <source>
        <dbReference type="ARBA" id="ARBA00022840"/>
    </source>
</evidence>
<dbReference type="FunFam" id="3.40.50.300:FF:000049">
    <property type="entry name" value="Dynein, axonemal, heavy chain 5"/>
    <property type="match status" value="1"/>
</dbReference>
<reference evidence="21 22" key="1">
    <citation type="submission" date="2019-07" db="EMBL/GenBank/DDBJ databases">
        <title>Genomes of Cafeteria roenbergensis.</title>
        <authorList>
            <person name="Fischer M.G."/>
            <person name="Hackl T."/>
            <person name="Roman M."/>
        </authorList>
    </citation>
    <scope>NUCLEOTIDE SEQUENCE [LARGE SCALE GENOMIC DNA]</scope>
    <source>
        <strain evidence="21 22">BVI</strain>
    </source>
</reference>
<dbReference type="InterPro" id="IPR041466">
    <property type="entry name" value="Dynein_AAA5_ext"/>
</dbReference>
<dbReference type="InterPro" id="IPR035706">
    <property type="entry name" value="AAA_9"/>
</dbReference>
<evidence type="ECO:0000256" key="1">
    <source>
        <dbReference type="ARBA" id="ARBA00004430"/>
    </source>
</evidence>
<evidence type="ECO:0000256" key="9">
    <source>
        <dbReference type="ARBA" id="ARBA00023017"/>
    </source>
</evidence>
<dbReference type="Pfam" id="PF12777">
    <property type="entry name" value="MT"/>
    <property type="match status" value="1"/>
</dbReference>
<evidence type="ECO:0000256" key="10">
    <source>
        <dbReference type="ARBA" id="ARBA00023054"/>
    </source>
</evidence>
<dbReference type="InterPro" id="IPR013594">
    <property type="entry name" value="Dynein_heavy_tail"/>
</dbReference>
<dbReference type="Gene3D" id="3.20.180.20">
    <property type="entry name" value="Dynein heavy chain, N-terminal domain 2"/>
    <property type="match status" value="1"/>
</dbReference>
<dbReference type="InterPro" id="IPR041228">
    <property type="entry name" value="Dynein_C"/>
</dbReference>
<feature type="domain" description="AAA+ ATPase" evidence="20">
    <location>
        <begin position="1913"/>
        <end position="2009"/>
    </location>
</feature>
<dbReference type="GO" id="GO:0008569">
    <property type="term" value="F:minus-end-directed microtubule motor activity"/>
    <property type="evidence" value="ECO:0007669"/>
    <property type="project" value="InterPro"/>
</dbReference>
<dbReference type="Gene3D" id="1.10.287.2620">
    <property type="match status" value="1"/>
</dbReference>
<dbReference type="InterPro" id="IPR013602">
    <property type="entry name" value="Dynein_heavy_linker"/>
</dbReference>
<dbReference type="GO" id="GO:0060294">
    <property type="term" value="P:cilium movement involved in cell motility"/>
    <property type="evidence" value="ECO:0007669"/>
    <property type="project" value="UniProtKB-ARBA"/>
</dbReference>
<comment type="function">
    <text evidence="15">Force generating protein of eukaryotic cilia and flagella. Produces force towards the minus ends of microtubules. Dynein has ATPase activity; the force-producing power stroke is thought to occur on release of ADP. Required for assembly of the I1 inner arm complex and its targeting to the appropriate axoneme location. Also required for phototaxis.</text>
</comment>
<dbReference type="GO" id="GO:0005858">
    <property type="term" value="C:axonemal dynein complex"/>
    <property type="evidence" value="ECO:0007669"/>
    <property type="project" value="UniProtKB-ARBA"/>
</dbReference>
<dbReference type="Pfam" id="PF08385">
    <property type="entry name" value="DHC_N1"/>
    <property type="match status" value="1"/>
</dbReference>
<feature type="region of interest" description="Disordered" evidence="19">
    <location>
        <begin position="1024"/>
        <end position="1071"/>
    </location>
</feature>
<dbReference type="GO" id="GO:0000235">
    <property type="term" value="C:astral microtubule"/>
    <property type="evidence" value="ECO:0007669"/>
    <property type="project" value="UniProtKB-ARBA"/>
</dbReference>
<feature type="domain" description="AAA+ ATPase" evidence="20">
    <location>
        <begin position="2568"/>
        <end position="2723"/>
    </location>
</feature>
<evidence type="ECO:0000256" key="3">
    <source>
        <dbReference type="ARBA" id="ARBA00022197"/>
    </source>
</evidence>
<evidence type="ECO:0000256" key="11">
    <source>
        <dbReference type="ARBA" id="ARBA00023069"/>
    </source>
</evidence>
<dbReference type="Pfam" id="PF12774">
    <property type="entry name" value="AAA_6"/>
    <property type="match status" value="2"/>
</dbReference>
<dbReference type="GO" id="GO:0045505">
    <property type="term" value="F:dynein intermediate chain binding"/>
    <property type="evidence" value="ECO:0007669"/>
    <property type="project" value="InterPro"/>
</dbReference>
<keyword evidence="4" id="KW-0963">Cytoplasm</keyword>
<evidence type="ECO:0000256" key="5">
    <source>
        <dbReference type="ARBA" id="ARBA00022701"/>
    </source>
</evidence>
<keyword evidence="7" id="KW-0547">Nucleotide-binding</keyword>
<keyword evidence="22" id="KW-1185">Reference proteome</keyword>
<dbReference type="EMBL" id="VLTN01000060">
    <property type="protein sequence ID" value="KAA0147852.1"/>
    <property type="molecule type" value="Genomic_DNA"/>
</dbReference>
<accession>A0A5A8C434</accession>
<evidence type="ECO:0000256" key="16">
    <source>
        <dbReference type="ARBA" id="ARBA00063032"/>
    </source>
</evidence>
<evidence type="ECO:0000259" key="20">
    <source>
        <dbReference type="SMART" id="SM00382"/>
    </source>
</evidence>
<dbReference type="Pfam" id="PF12781">
    <property type="entry name" value="AAA_9"/>
    <property type="match status" value="1"/>
</dbReference>
<organism evidence="21 22">
    <name type="scientific">Cafeteria roenbergensis</name>
    <name type="common">Marine flagellate</name>
    <dbReference type="NCBI Taxonomy" id="33653"/>
    <lineage>
        <taxon>Eukaryota</taxon>
        <taxon>Sar</taxon>
        <taxon>Stramenopiles</taxon>
        <taxon>Bigyra</taxon>
        <taxon>Opalozoa</taxon>
        <taxon>Bicosoecida</taxon>
        <taxon>Cafeteriaceae</taxon>
        <taxon>Cafeteria</taxon>
    </lineage>
</organism>
<dbReference type="PANTHER" id="PTHR46532:SF11">
    <property type="entry name" value="DYNEIN AXONEMAL HEAVY CHAIN 12"/>
    <property type="match status" value="1"/>
</dbReference>
<dbReference type="FunFam" id="1.20.58.1120:FF:000001">
    <property type="entry name" value="dynein heavy chain 2, axonemal"/>
    <property type="match status" value="1"/>
</dbReference>
<keyword evidence="5" id="KW-0493">Microtubule</keyword>
<feature type="coiled-coil region" evidence="18">
    <location>
        <begin position="3414"/>
        <end position="3455"/>
    </location>
</feature>
<dbReference type="PANTHER" id="PTHR46532">
    <property type="entry name" value="MALE FERTILITY FACTOR KL5"/>
    <property type="match status" value="1"/>
</dbReference>
<evidence type="ECO:0000256" key="14">
    <source>
        <dbReference type="ARBA" id="ARBA00023273"/>
    </source>
</evidence>
<dbReference type="FunFam" id="3.40.50.300:FF:000996">
    <property type="entry name" value="Cytoplasmic dynein heavy chain"/>
    <property type="match status" value="1"/>
</dbReference>
<dbReference type="Pfam" id="PF08393">
    <property type="entry name" value="DHC_N2"/>
    <property type="match status" value="1"/>
</dbReference>
<evidence type="ECO:0000256" key="17">
    <source>
        <dbReference type="ARBA" id="ARBA00077719"/>
    </source>
</evidence>
<evidence type="ECO:0000256" key="4">
    <source>
        <dbReference type="ARBA" id="ARBA00022490"/>
    </source>
</evidence>
<evidence type="ECO:0000313" key="22">
    <source>
        <dbReference type="Proteomes" id="UP000323011"/>
    </source>
</evidence>
<dbReference type="InterPro" id="IPR042222">
    <property type="entry name" value="Dynein_2_N"/>
</dbReference>
<dbReference type="GO" id="GO:0030473">
    <property type="term" value="P:nuclear migration along microtubule"/>
    <property type="evidence" value="ECO:0007669"/>
    <property type="project" value="UniProtKB-ARBA"/>
</dbReference>
<dbReference type="OMA" id="ICEHMAY"/>
<dbReference type="Pfam" id="PF12775">
    <property type="entry name" value="AAA_7"/>
    <property type="match status" value="1"/>
</dbReference>
<dbReference type="Pfam" id="PF18199">
    <property type="entry name" value="Dynein_C"/>
    <property type="match status" value="1"/>
</dbReference>
<dbReference type="SMART" id="SM00382">
    <property type="entry name" value="AAA"/>
    <property type="match status" value="3"/>
</dbReference>
<dbReference type="Gene3D" id="1.20.58.1120">
    <property type="match status" value="1"/>
</dbReference>
<evidence type="ECO:0000256" key="18">
    <source>
        <dbReference type="SAM" id="Coils"/>
    </source>
</evidence>
<dbReference type="SUPFAM" id="SSF52540">
    <property type="entry name" value="P-loop containing nucleoside triphosphate hydrolases"/>
    <property type="match status" value="4"/>
</dbReference>
<comment type="similarity">
    <text evidence="2">Belongs to the dynein heavy chain family.</text>
</comment>
<dbReference type="InterPro" id="IPR043160">
    <property type="entry name" value="Dynein_C_barrel"/>
</dbReference>
<evidence type="ECO:0000256" key="7">
    <source>
        <dbReference type="ARBA" id="ARBA00022741"/>
    </source>
</evidence>
<dbReference type="InterPro" id="IPR004273">
    <property type="entry name" value="Dynein_heavy_D6_P-loop"/>
</dbReference>
<dbReference type="Gene3D" id="1.10.8.720">
    <property type="entry name" value="Region D6 of dynein motor"/>
    <property type="match status" value="1"/>
</dbReference>
<dbReference type="Gene3D" id="1.20.920.20">
    <property type="match status" value="1"/>
</dbReference>
<feature type="coiled-coil region" evidence="18">
    <location>
        <begin position="3177"/>
        <end position="3241"/>
    </location>
</feature>
<dbReference type="GO" id="GO:0070286">
    <property type="term" value="P:axonemal dynein complex assembly"/>
    <property type="evidence" value="ECO:0007669"/>
    <property type="project" value="UniProtKB-ARBA"/>
</dbReference>
<evidence type="ECO:0000256" key="13">
    <source>
        <dbReference type="ARBA" id="ARBA00023212"/>
    </source>
</evidence>
<feature type="compositionally biased region" description="Acidic residues" evidence="19">
    <location>
        <begin position="1030"/>
        <end position="1042"/>
    </location>
</feature>
<keyword evidence="13" id="KW-0206">Cytoskeleton</keyword>
<feature type="domain" description="AAA+ ATPase" evidence="20">
    <location>
        <begin position="2918"/>
        <end position="3107"/>
    </location>
</feature>
<dbReference type="GO" id="GO:0005524">
    <property type="term" value="F:ATP binding"/>
    <property type="evidence" value="ECO:0007669"/>
    <property type="project" value="UniProtKB-KW"/>
</dbReference>
<comment type="subcellular location">
    <subcellularLocation>
        <location evidence="1">Cytoplasm</location>
        <location evidence="1">Cytoskeleton</location>
        <location evidence="1">Cilium axoneme</location>
    </subcellularLocation>
</comment>
<dbReference type="Gene3D" id="1.10.8.1220">
    <property type="match status" value="1"/>
</dbReference>
<keyword evidence="8" id="KW-0067">ATP-binding</keyword>
<dbReference type="Gene3D" id="1.20.140.100">
    <property type="entry name" value="Dynein heavy chain, N-terminal domain 2"/>
    <property type="match status" value="1"/>
</dbReference>
<evidence type="ECO:0000256" key="2">
    <source>
        <dbReference type="ARBA" id="ARBA00008887"/>
    </source>
</evidence>
<dbReference type="FunFam" id="3.10.490.20:FF:000009">
    <property type="entry name" value="Dynein heavy chain 4"/>
    <property type="match status" value="1"/>
</dbReference>
<dbReference type="GO" id="GO:0051959">
    <property type="term" value="F:dynein light intermediate chain binding"/>
    <property type="evidence" value="ECO:0007669"/>
    <property type="project" value="InterPro"/>
</dbReference>
<dbReference type="FunFam" id="3.40.50.300:FF:002141">
    <property type="entry name" value="Dynein heavy chain"/>
    <property type="match status" value="1"/>
</dbReference>
<evidence type="ECO:0000313" key="21">
    <source>
        <dbReference type="EMBL" id="KAA0147852.1"/>
    </source>
</evidence>
<dbReference type="InterPro" id="IPR043157">
    <property type="entry name" value="Dynein_AAA1S"/>
</dbReference>
<dbReference type="InterPro" id="IPR027417">
    <property type="entry name" value="P-loop_NTPase"/>
</dbReference>
<dbReference type="InterPro" id="IPR035699">
    <property type="entry name" value="AAA_6"/>
</dbReference>
<comment type="subunit">
    <text evidence="16">The I1 inner arm complex (also known as the f dynein complex) is a two-headed isoform composed of two heavy chains (1-alpha and 1-beta), three intermediate chains and three light chains. I1 occupies a specific position proximal to the first radial spoke and repeats every 96 nm along the length of the axoneme.</text>
</comment>
<sequence>MAASKDDAKAADGRLAWLEARVRETYKHVKPDVITKTFSDPETLALMTEWLDGDQRALVVFGDKVGIDTKLPKRLPKGRTIYFLKQRAAPVDKDAPASSVTINDMGADPLLHLERLVRDVFLPLAANPANQVGWGEVVSREVLDRMHGFLANIAITVGHTKGETTLPLPPIEAGAAAATLTIKDKVHLLEGAVVTWTKQIKRVLKMDPEAPLKRGEHPTPDVELDFWRTKASALNTVFRQLNSERVRRVLQFLDEAHSTYCTPFAKLCREVFAAREEANDNVKYLRTLDSWVSKLNDGVNFDELDSVFKPLMHVILLIWKNSGHYNTPARLVVLVREICNAVIKQALAFVNGKVVFEAISDDEETEAIRLLTKTIEVCGLLKSVYSSYKATANAECPDRPWRIQNAALFVRLDAFIERCHDVLEMTQIVVKFKKLAKVDVGGTKGAVLTHAVKDPGGIHPDFMAAVETFQAVPYDILNIDEDRFDDDYYDFRCTVKELERRLSSVLTQAFEDQDTVIGQFKVLETFEALLDRPTIQDELERKHIAMVQGYGEDLKRVQEIFLTQREAPPIAHNLPPIAGALTWCRGLKERISVPMAKIRELGRALMDREEAKEVAKVHTTIMASLEDFEQAKIEEWGSDLEASSESKLRLPLLVRGSDEATTELEGRLLHVNFDPALVRLLREVKYFLLLDLEVPESAFNIYKSAKQFRTQTAALDLMVQMYNQMLNEMLPVEAPLLKQQLAKIDALLVKGLREITWKSSGINTFIADTQALVREAHKSLFDLKTNLDAIAAILQQWSAEPLLQRKAKAQSPTEFENMYKAARTARFAEIKAQGIEVEKRLKESHGFVSVSKQHPFWVAYTDFVNGIVVQGLSKMVVNSLESLANELDPEFIRRRNQQPMLVLRLDLVDGKGAVFDPAVEEDAVVDARHQSIFSIVNGWVDSFYQAAAQVRRLDSSEGRYVREMMSDMYVQGLLAQINERLFESSEDCDALRQRYRRFAEFWESDMRQRFEEFRSSATVRHKIRKQESGADADGEDGEDADEAVTPAPPASAAAGGAAQESKDADDEDEADPNVTVLELPNLDLFDAKISEFEALQKEVLGMDGRTDIGWVRINSEPIKLAINACLTRWAACYTEYLAQFAVDKLTQLQEFMKVTNEGLSESVPESSDYAEPLERVMTHIRAVVVTAGERAALFGPLKRIIALLKHHGYSVEDLAVGKEKAVEYLEEAHIKWEDTRGRAFTKKEEIFALQKERTVQVKETTEAFFQSVRSFRNEFRKKAPFNFEGAPDEAYAMLDDYHERLVTLQAGADQLNALEDLFELDVSRFTEFRDTLKELRLLHKLWDLKSMVSLTYESWEQMLWSEANTDDLQTQNGKLSDFQTKTLAERDPIIKAWGVYKQIEDQIKNMKLTLPLIAQLHSDALRKRHWTRLAEICGVKSLDPEDPSFTLEEVFKLGLHRHGTDVEDVVDTAGKQSKIEKKLSAIEANWASAVIGFAKHKDDSDVMLIRPSEELLEMLENDTMELQTVKGMGKYAEFFQDKVTIWDTNMQEMDEVLKIWGNVTKAWSDLEVIFMESEDIQMSLPDDTKRFSGIDSAFKELMKQAVETPNAIETCTREGRKDALREMHEGLELCQKSLKDYLDMKKKKFPRFYFMSYKALLTALSNGSNPPKVVPFLGDCYDAIKSLSFLPASEEGAVQNVADSMTAKDGEVVEFRTPFEISGPVENWLNDLTAKQQDTLKEILYDAQEAAVQWDVGEGKPRHLWLDDYPAQVALAATQIFWTEETERSLDDFEGGQDDAVKKYLSLCNDRLNALIERVLGKLDKALRIKIITIITIDVHARDVVQNLIDQKASSADSFMWAQQLRFYWRPENRDVDIKITDFRTKYTYEWIGNTGRLVITPLTDRCYITLTMALRLMLGGAPAGPAGTGKTETTKDLARALALPCYVFNCSDQMNYQGLADIFKGLSQVGAWGCFDEFNRILIEVLSVVATQVKSILDAIKLYSKVENRPEEYQDGPAGSPPVVVGTFSLNGDEVTLIPTCGMFITMNPGYAGRTELPENLKALFRSCAMIRPDLALICENMLMSEGFKNARPLAIKFVTLYQLSSELLSPQKHYDWGLRSVKSVLRVAGALKRAEPEKVEDAVLMRALRDFNTPKMPNADLPIFRRLVQDLFPEFYTIPPKFDSDVESGAMQASKDAGLQPDSDFVKKVVQFQELLDVRHSVMLLGPGGCGKTEVWRMLAGHHNLKAESRSKRPCICEVVNPKAVTGDELYGYMTLAKDWKDGCLSIIMRGMSQNNRDLGFHEYQTNKWVVLDGDIDAVWIESMNTVMDDNKVLTLVSNERVGLTPAMRMVFEINSLANATPATVSRAGILYINETDIGWRPLVDSWLDRRESSHEQAHLRSFFDKYIEPLHDATRKTLAFATPMLIINKAMSVCRFLESGLEGLPANPPAEVLEAVFVEAVMWSFGGSLVVEKQNGARGDHRKTFNEILQGMCSPVKFPKAYGDVESALCFDFYFDKKALEFRPWLDRVESFVPVAIGTGPDETTFGQLSVETVDSVRITTLMDQLVQKGHPVMLIGTAGTGKTSIVQTYLRDRIPEGFCSKVINMNFYMDSEALQALIDSSLDKRGAKGVGPPSGSSKMVFFVDDINLPYKEEYGTQNSLELLRQVMGHKQYYDRADLGLRKDVSDVQVVAAMNPTAGSFTINERLQRFFTVFSCLMPSATDLKIIYTSILAGHARTFSAPVRELTSAIVDASIALHTQVADAFLPSATTFVYNWNMRELSNIFQGLCSARSDFYPKPLTFVRLWAHECRRVFCDRMVEEDVDKFEQRLVKVVGDFFKDMPSEEVFEEPLMFTSFAGLPSSEPVYIQLPPGERGMTMLAKTLADKLAEYNENHAVMDLVLFEAAMEHVARISRIIQNPNGHAMLIGVGGSGKQSLTRLAASICEYSTVQLSVTSKFTLVDLEEALKLLYKAAGAKNEGTIFLMTDTQIVNDKFLVYINEMLTSGWISGLFERDEIDGMLDAVRSEAKAAGVIDEPDSLMEFLRSRVARNLHLVLCFSPVGESFRIRARRFPGLINCTAINRFFDWPEDALQSVAKRFLEDVDLSSPEISANVAEHMASVHLAVTEKSVSFLEKARRRNYVTPKSFLSLIAFYSHLLQEKRELSGKNIKRLADGLSTLQKTSDDVDELKKDLEHTMENVAEQVANTQELLKQVEEEQAKASVEEAKAQAIAARAAEEKASAEKIKGNADTELAAAEPAMIAAAKAVDNLDKDAINTLKALPKPPPAVADVTNAVLIMVYKEKDKNLNWKRAKKMMNNPTSFVAELLEFAKPPEEGEGVQGIDDDTVRRIEKYTADDAVEAGFNPEAMKKSSSAASNLCEFVISCYKYNRIYVKVKPLVDQAAVATEQLNAAMAEKQAADDIVAALRAKLAKLQETLDEATAKREAAEAEAAAGRQKLALADRLVNGLESEQKRWTATVERLKHSELMLIGDVLLSAAFVSYIGAFDYQFRGELWEETWLPDIRARSIPVSDEADPLSQLTDEGKTARMQSEGLPSDRISTENGAIITSSQRWPLMIDPQLQGIKWLRERERDNNLKVIQLSASKWLNDVTSAITNGWTIIVENCDEDLDATLDPVLARAVVARGRSLFLNIGGEEVEYDPAFRLYLQTKLSNPHYKPEIQAQCTMINFIATEVGLQDQLLAQAVNKEKPELEERKQELAALFNKYKVQLLDLEDDLLNRLANAPDDILSDIALIEGLEATKAAATEIEAAVEAGKKTELDINLNREKYIPVAAEGAMLYFMITQLNAINHMYQYSLDSFMLYFFKAIREAPASDTVEERVASLRTTLRLAIYTWVSRGLFEDHKLVLLSQLTFQLMARKKLGDDVEFIPHYFKFLVSPSRRMGEARPGVVAEWLDEPSWNAVQGLAALEGDEFARLPSDLEEASGRFREWYNHVTPETEKLPLDWSALDKEPFKKLLVLRCMRPDRLTVAMNSFVEQTLPAGRDFTECDGTLSSLQVLDATFKDSLPNTPIYFILSPGADVVADLDQMAVTYGFPKGEKYHNVSMGQGQEKIAEEKLALAHKQGHWVILNNVHLMPRWLTRLEKILDTFALDNEGRGSHEDFRLFLTSEPAAGIPIGILNRSIKLTNEPPTGLKANLKRAFCSFKPELINDIDSKQRSILFGLCHFHAIMIERKKFGPIGFNMMYPFSLGDLRDSSVCLANYMENASGKIPWEDLRYIFGQIMYGGHIVNDFDRLLCVTYLEFYMRDELLDEMELFPFNRDEKDATFMSPSPTTYDRYVEHISTGIKGDTPIAFGLHPNAEIGFRTDRSEQFFLLLQELQPRDAAATEGASSPRDVARTMVENIMTQFGDTTYDLEEIAASMDDGSGSRGPFQNVLVLELEQMDRLLRAMRRSLEDLTLGFDGRLTMSDAMDTLENSLFLGRVPAPWAALAWPSLRTLDMWCTDLARRIEQLNEWRDNPMEIPRVTWISGFINPQSFLTAIRQQTAQKTGEELDKLAIQTDVQKKFAEEVDAPSSDGAYITGLFIVGARWDVTAGMVDKSRPREMFCPMPVVDARSVKADKLELKGYHECPVYKTEQRGPTFVFVAQLRSKSPPSRWIMAGVALIMDVGI</sequence>
<dbReference type="FunFam" id="1.10.287.2620:FF:000002">
    <property type="entry name" value="Dynein heavy chain 2, axonemal"/>
    <property type="match status" value="1"/>
</dbReference>
<dbReference type="Gene3D" id="3.10.490.20">
    <property type="match status" value="1"/>
</dbReference>
<gene>
    <name evidence="21" type="ORF">FNF29_07066</name>
</gene>
<comment type="caution">
    <text evidence="21">The sequence shown here is derived from an EMBL/GenBank/DDBJ whole genome shotgun (WGS) entry which is preliminary data.</text>
</comment>
<keyword evidence="11" id="KW-0969">Cilium</keyword>
<dbReference type="GO" id="GO:0000070">
    <property type="term" value="P:mitotic sister chromatid segregation"/>
    <property type="evidence" value="ECO:0007669"/>
    <property type="project" value="UniProtKB-ARBA"/>
</dbReference>
<dbReference type="Gene3D" id="1.10.8.710">
    <property type="match status" value="1"/>
</dbReference>
<evidence type="ECO:0000256" key="6">
    <source>
        <dbReference type="ARBA" id="ARBA00022737"/>
    </source>
</evidence>
<dbReference type="FunFam" id="1.20.920.20:FF:000001">
    <property type="entry name" value="dynein heavy chain 2, axonemal"/>
    <property type="match status" value="1"/>
</dbReference>
<dbReference type="InterPro" id="IPR042228">
    <property type="entry name" value="Dynein_linker_3"/>
</dbReference>
<dbReference type="InterPro" id="IPR041658">
    <property type="entry name" value="AAA_lid_11"/>
</dbReference>
<dbReference type="Pfam" id="PF12780">
    <property type="entry name" value="AAA_8"/>
    <property type="match status" value="1"/>
</dbReference>
<dbReference type="GO" id="GO:0005938">
    <property type="term" value="C:cell cortex"/>
    <property type="evidence" value="ECO:0007669"/>
    <property type="project" value="UniProtKB-ARBA"/>
</dbReference>
<proteinExistence type="inferred from homology"/>
<dbReference type="Pfam" id="PF17852">
    <property type="entry name" value="Dynein_AAA_lid"/>
    <property type="match status" value="1"/>
</dbReference>
<keyword evidence="10 18" id="KW-0175">Coiled coil</keyword>
<dbReference type="InterPro" id="IPR024743">
    <property type="entry name" value="Dynein_HC_stalk"/>
</dbReference>
<dbReference type="Gene3D" id="6.10.140.1060">
    <property type="match status" value="1"/>
</dbReference>
<dbReference type="Pfam" id="PF17857">
    <property type="entry name" value="AAA_lid_1"/>
    <property type="match status" value="1"/>
</dbReference>
<evidence type="ECO:0000256" key="15">
    <source>
        <dbReference type="ARBA" id="ARBA00054075"/>
    </source>
</evidence>
<evidence type="ECO:0000256" key="19">
    <source>
        <dbReference type="SAM" id="MobiDB-lite"/>
    </source>
</evidence>
<feature type="region of interest" description="Disordered" evidence="19">
    <location>
        <begin position="3532"/>
        <end position="3553"/>
    </location>
</feature>
<dbReference type="InterPro" id="IPR041589">
    <property type="entry name" value="DNAH3_AAA_lid_1"/>
</dbReference>
<dbReference type="InterPro" id="IPR026983">
    <property type="entry name" value="DHC"/>
</dbReference>
<dbReference type="FunFam" id="3.40.50.300:FF:000153">
    <property type="entry name" value="Dynein axonemal heavy chain 1"/>
    <property type="match status" value="1"/>
</dbReference>
<dbReference type="InterPro" id="IPR042219">
    <property type="entry name" value="AAA_lid_11_sf"/>
</dbReference>
<dbReference type="FunFam" id="1.10.8.710:FF:000007">
    <property type="entry name" value="Putative dynein heavy chain"/>
    <property type="match status" value="1"/>
</dbReference>
<keyword evidence="12" id="KW-0505">Motor protein</keyword>
<dbReference type="Gene3D" id="1.20.920.30">
    <property type="match status" value="1"/>
</dbReference>
<dbReference type="InterPro" id="IPR024317">
    <property type="entry name" value="Dynein_heavy_chain_D4_dom"/>
</dbReference>
<dbReference type="Pfam" id="PF03028">
    <property type="entry name" value="Dynein_heavy"/>
    <property type="match status" value="1"/>
</dbReference>
<dbReference type="FunFam" id="1.20.140.100:FF:000001">
    <property type="entry name" value="dynein heavy chain 17, axonemal"/>
    <property type="match status" value="1"/>
</dbReference>
<dbReference type="FunFam" id="1.10.8.1220:FF:000001">
    <property type="entry name" value="Dynein axonemal heavy chain 5"/>
    <property type="match status" value="1"/>
</dbReference>
<keyword evidence="9" id="KW-0243">Dynein</keyword>
<dbReference type="Pfam" id="PF18198">
    <property type="entry name" value="AAA_lid_11"/>
    <property type="match status" value="1"/>
</dbReference>
<dbReference type="GO" id="GO:1902850">
    <property type="term" value="P:microtubule cytoskeleton organization involved in mitosis"/>
    <property type="evidence" value="ECO:0007669"/>
    <property type="project" value="UniProtKB-ARBA"/>
</dbReference>
<dbReference type="InterPro" id="IPR003593">
    <property type="entry name" value="AAA+_ATPase"/>
</dbReference>
<dbReference type="Gene3D" id="3.40.50.300">
    <property type="entry name" value="P-loop containing nucleotide triphosphate hydrolases"/>
    <property type="match status" value="5"/>
</dbReference>
<dbReference type="Proteomes" id="UP000323011">
    <property type="component" value="Unassembled WGS sequence"/>
</dbReference>
<protein>
    <recommendedName>
        <fullName evidence="3">Dynein heavy chain, cytoplasmic</fullName>
    </recommendedName>
    <alternativeName>
        <fullName evidence="17">Dynein-1, subspecies f</fullName>
    </alternativeName>
</protein>
<dbReference type="Gene3D" id="1.20.1270.280">
    <property type="match status" value="1"/>
</dbReference>